<dbReference type="EMBL" id="LNYG01000013">
    <property type="protein sequence ID" value="KTD08362.1"/>
    <property type="molecule type" value="Genomic_DNA"/>
</dbReference>
<dbReference type="AlphaFoldDB" id="A0A0W0UKG6"/>
<accession>A0A0W0UKG6</accession>
<sequence length="283" mass="31760">MTKNIGESVRSRLKNIAIKEGSDFNAILTRYGLERLLYRIGESEYSNQFLLKGALLFNLWYDMPHRPTKDIDLLGFGDNDLAYIKQTFSKICSISADDGINFLSESVTVDTIKKDGGYTGARVELFGELAKAKIKIQIDIGYGDAVTPGPIDAHYPVLLNDLPAPKIRTYPIYTVIAEKLHAIALLGMANSRLKDYLDLYVLLSNEQLDNQVLAKAIQATFTRRGMAIPEELPIGLTDEFANDPSRESMWKAFLRKNELEQKPLTEVIAVIRNLIQVPYSLAK</sequence>
<dbReference type="InterPro" id="IPR014942">
    <property type="entry name" value="AbiEii"/>
</dbReference>
<proteinExistence type="predicted"/>
<dbReference type="Proteomes" id="UP000054715">
    <property type="component" value="Unassembled WGS sequence"/>
</dbReference>
<evidence type="ECO:0008006" key="3">
    <source>
        <dbReference type="Google" id="ProtNLM"/>
    </source>
</evidence>
<gene>
    <name evidence="1" type="ORF">Ljam_2557</name>
</gene>
<reference evidence="1 2" key="1">
    <citation type="submission" date="2015-11" db="EMBL/GenBank/DDBJ databases">
        <title>Genomic analysis of 38 Legionella species identifies large and diverse effector repertoires.</title>
        <authorList>
            <person name="Burstein D."/>
            <person name="Amaro F."/>
            <person name="Zusman T."/>
            <person name="Lifshitz Z."/>
            <person name="Cohen O."/>
            <person name="Gilbert J.A."/>
            <person name="Pupko T."/>
            <person name="Shuman H.A."/>
            <person name="Segal G."/>
        </authorList>
    </citation>
    <scope>NUCLEOTIDE SEQUENCE [LARGE SCALE GENOMIC DNA]</scope>
    <source>
        <strain evidence="1 2">JA-26-G1-E2</strain>
    </source>
</reference>
<dbReference type="OrthoDB" id="9808443at2"/>
<name>A0A0W0UKG6_9GAMM</name>
<dbReference type="RefSeq" id="WP_044496813.1">
    <property type="nucleotide sequence ID" value="NZ_CAAAJF010000001.1"/>
</dbReference>
<dbReference type="Pfam" id="PF08843">
    <property type="entry name" value="AbiEii"/>
    <property type="match status" value="1"/>
</dbReference>
<protein>
    <recommendedName>
        <fullName evidence="3">Nucleotidyl transferase AbiEii/AbiGii toxin family protein</fullName>
    </recommendedName>
</protein>
<comment type="caution">
    <text evidence="1">The sequence shown here is derived from an EMBL/GenBank/DDBJ whole genome shotgun (WGS) entry which is preliminary data.</text>
</comment>
<organism evidence="1 2">
    <name type="scientific">Legionella jamestowniensis</name>
    <dbReference type="NCBI Taxonomy" id="455"/>
    <lineage>
        <taxon>Bacteria</taxon>
        <taxon>Pseudomonadati</taxon>
        <taxon>Pseudomonadota</taxon>
        <taxon>Gammaproteobacteria</taxon>
        <taxon>Legionellales</taxon>
        <taxon>Legionellaceae</taxon>
        <taxon>Legionella</taxon>
    </lineage>
</organism>
<dbReference type="PATRIC" id="fig|455.5.peg.2691"/>
<evidence type="ECO:0000313" key="1">
    <source>
        <dbReference type="EMBL" id="KTD08362.1"/>
    </source>
</evidence>
<evidence type="ECO:0000313" key="2">
    <source>
        <dbReference type="Proteomes" id="UP000054715"/>
    </source>
</evidence>